<dbReference type="AlphaFoldDB" id="A0A484AWT5"/>
<evidence type="ECO:0000313" key="28">
    <source>
        <dbReference type="EMBL" id="TDG40462.1"/>
    </source>
</evidence>
<accession>A0A484AWT5</accession>
<evidence type="ECO:0000256" key="1">
    <source>
        <dbReference type="ARBA" id="ARBA00004305"/>
    </source>
</evidence>
<keyword evidence="12" id="KW-0275">Fatty acid biosynthesis</keyword>
<dbReference type="GO" id="GO:0048038">
    <property type="term" value="F:quinone binding"/>
    <property type="evidence" value="ECO:0007669"/>
    <property type="project" value="TreeGrafter"/>
</dbReference>
<keyword evidence="8" id="KW-0560">Oxidoreductase</keyword>
<feature type="coiled-coil region" evidence="26">
    <location>
        <begin position="35"/>
        <end position="62"/>
    </location>
</feature>
<name>A0A484AWT5_DRONA</name>
<evidence type="ECO:0000256" key="16">
    <source>
        <dbReference type="ARBA" id="ARBA00050435"/>
    </source>
</evidence>
<evidence type="ECO:0000256" key="7">
    <source>
        <dbReference type="ARBA" id="ARBA00022832"/>
    </source>
</evidence>
<keyword evidence="29" id="KW-1185">Reference proteome</keyword>
<dbReference type="EC" id="1.1.1.n12" evidence="4"/>
<organism evidence="28 29">
    <name type="scientific">Drosophila navojoa</name>
    <name type="common">Fruit fly</name>
    <dbReference type="NCBI Taxonomy" id="7232"/>
    <lineage>
        <taxon>Eukaryota</taxon>
        <taxon>Metazoa</taxon>
        <taxon>Ecdysozoa</taxon>
        <taxon>Arthropoda</taxon>
        <taxon>Hexapoda</taxon>
        <taxon>Insecta</taxon>
        <taxon>Pterygota</taxon>
        <taxon>Neoptera</taxon>
        <taxon>Endopterygota</taxon>
        <taxon>Diptera</taxon>
        <taxon>Brachycera</taxon>
        <taxon>Muscomorpha</taxon>
        <taxon>Ephydroidea</taxon>
        <taxon>Drosophilidae</taxon>
        <taxon>Drosophila</taxon>
    </lineage>
</organism>
<comment type="catalytic activity">
    <reaction evidence="14">
        <text>17beta-estradiol + NAD(+) = estrone + NADH + H(+)</text>
        <dbReference type="Rhea" id="RHEA:24612"/>
        <dbReference type="ChEBI" id="CHEBI:15378"/>
        <dbReference type="ChEBI" id="CHEBI:16469"/>
        <dbReference type="ChEBI" id="CHEBI:17263"/>
        <dbReference type="ChEBI" id="CHEBI:57540"/>
        <dbReference type="ChEBI" id="CHEBI:57945"/>
        <dbReference type="EC" id="1.1.1.62"/>
    </reaction>
    <physiologicalReaction direction="left-to-right" evidence="14">
        <dbReference type="Rhea" id="RHEA:24613"/>
    </physiologicalReaction>
    <physiologicalReaction direction="right-to-left" evidence="14">
        <dbReference type="Rhea" id="RHEA:24614"/>
    </physiologicalReaction>
</comment>
<dbReference type="OMA" id="LFGVQCD"/>
<keyword evidence="7" id="KW-0276">Fatty acid metabolism</keyword>
<evidence type="ECO:0000256" key="9">
    <source>
        <dbReference type="ARBA" id="ARBA00023027"/>
    </source>
</evidence>
<evidence type="ECO:0000256" key="26">
    <source>
        <dbReference type="SAM" id="Coils"/>
    </source>
</evidence>
<keyword evidence="6" id="KW-0597">Phosphoprotein</keyword>
<comment type="subcellular location">
    <subcellularLocation>
        <location evidence="1">Mitochondrion matrix</location>
    </subcellularLocation>
</comment>
<dbReference type="GO" id="GO:0006633">
    <property type="term" value="P:fatty acid biosynthetic process"/>
    <property type="evidence" value="ECO:0007669"/>
    <property type="project" value="UniProtKB-KW"/>
</dbReference>
<evidence type="ECO:0000256" key="10">
    <source>
        <dbReference type="ARBA" id="ARBA00023098"/>
    </source>
</evidence>
<dbReference type="Pfam" id="PF13561">
    <property type="entry name" value="adh_short_C2"/>
    <property type="match status" value="1"/>
</dbReference>
<comment type="pathway">
    <text evidence="13">Steroid biosynthesis; estrogen biosynthesis.</text>
</comment>
<evidence type="ECO:0000256" key="11">
    <source>
        <dbReference type="ARBA" id="ARBA00023128"/>
    </source>
</evidence>
<evidence type="ECO:0000256" key="25">
    <source>
        <dbReference type="ARBA" id="ARBA00083258"/>
    </source>
</evidence>
<keyword evidence="10" id="KW-0443">Lipid metabolism</keyword>
<comment type="catalytic activity">
    <reaction evidence="17">
        <text>a (3R)-3-hydroxyacyl-CoA + NAD(+) = a 3-oxoacyl-CoA + NADH + H(+)</text>
        <dbReference type="Rhea" id="RHEA:32711"/>
        <dbReference type="ChEBI" id="CHEBI:15378"/>
        <dbReference type="ChEBI" id="CHEBI:57319"/>
        <dbReference type="ChEBI" id="CHEBI:57540"/>
        <dbReference type="ChEBI" id="CHEBI:57945"/>
        <dbReference type="ChEBI" id="CHEBI:90726"/>
        <dbReference type="EC" id="1.1.1.n12"/>
    </reaction>
    <physiologicalReaction direction="left-to-right" evidence="17">
        <dbReference type="Rhea" id="RHEA:32712"/>
    </physiologicalReaction>
</comment>
<evidence type="ECO:0000256" key="24">
    <source>
        <dbReference type="ARBA" id="ARBA00083097"/>
    </source>
</evidence>
<evidence type="ECO:0000256" key="22">
    <source>
        <dbReference type="ARBA" id="ARBA00081419"/>
    </source>
</evidence>
<evidence type="ECO:0000256" key="23">
    <source>
        <dbReference type="ARBA" id="ARBA00081936"/>
    </source>
</evidence>
<protein>
    <recommendedName>
        <fullName evidence="20">(3R)-3-hydroxyacyl-CoA dehydrogenase</fullName>
        <ecNumber evidence="19">1.1.1.239</ecNumber>
        <ecNumber evidence="4">1.1.1.n12</ecNumber>
    </recommendedName>
    <alternativeName>
        <fullName evidence="22">17-beta-hydroxysteroid dehydrogenase 8</fullName>
    </alternativeName>
    <alternativeName>
        <fullName evidence="21">3-ketoacyl-[acyl-carrier-protein] reductase alpha subunit</fullName>
    </alternativeName>
    <alternativeName>
        <fullName evidence="24">3-oxoacyl-[acyl-carrier-protein] reductase</fullName>
    </alternativeName>
    <alternativeName>
        <fullName evidence="25">Estradiol 17-beta-dehydrogenase 8</fullName>
    </alternativeName>
    <alternativeName>
        <fullName evidence="23">Testosterone 17-beta-dehydrogenase 8</fullName>
    </alternativeName>
</protein>
<dbReference type="InterPro" id="IPR057326">
    <property type="entry name" value="KR_dom"/>
</dbReference>
<evidence type="ECO:0000256" key="13">
    <source>
        <dbReference type="ARBA" id="ARBA00037929"/>
    </source>
</evidence>
<comment type="pathway">
    <text evidence="2">Lipid metabolism; fatty acid biosynthesis.</text>
</comment>
<evidence type="ECO:0000256" key="20">
    <source>
        <dbReference type="ARBA" id="ARBA00070911"/>
    </source>
</evidence>
<dbReference type="PANTHER" id="PTHR42760:SF83">
    <property type="entry name" value="(3R)-3-HYDROXYACYL-COA DEHYDROGENASE"/>
    <property type="match status" value="1"/>
</dbReference>
<proteinExistence type="inferred from homology"/>
<dbReference type="GO" id="GO:0004303">
    <property type="term" value="F:estradiol 17-beta-dehydrogenase [NAD(P)+] activity"/>
    <property type="evidence" value="ECO:0007669"/>
    <property type="project" value="UniProtKB-EC"/>
</dbReference>
<dbReference type="GO" id="GO:0005759">
    <property type="term" value="C:mitochondrial matrix"/>
    <property type="evidence" value="ECO:0007669"/>
    <property type="project" value="UniProtKB-SubCell"/>
</dbReference>
<evidence type="ECO:0000256" key="14">
    <source>
        <dbReference type="ARBA" id="ARBA00049069"/>
    </source>
</evidence>
<comment type="catalytic activity">
    <reaction evidence="15">
        <text>testosterone + NAD(+) = androst-4-ene-3,17-dione + NADH + H(+)</text>
        <dbReference type="Rhea" id="RHEA:14929"/>
        <dbReference type="ChEBI" id="CHEBI:15378"/>
        <dbReference type="ChEBI" id="CHEBI:16422"/>
        <dbReference type="ChEBI" id="CHEBI:17347"/>
        <dbReference type="ChEBI" id="CHEBI:57540"/>
        <dbReference type="ChEBI" id="CHEBI:57945"/>
        <dbReference type="EC" id="1.1.1.239"/>
    </reaction>
    <physiologicalReaction direction="left-to-right" evidence="15">
        <dbReference type="Rhea" id="RHEA:14930"/>
    </physiologicalReaction>
</comment>
<comment type="catalytic activity">
    <reaction evidence="16">
        <text>17beta-hydroxy-5alpha-androstan-3-one + NAD(+) = 5alpha-androstan-3,17-dione + NADH + H(+)</text>
        <dbReference type="Rhea" id="RHEA:41992"/>
        <dbReference type="ChEBI" id="CHEBI:15378"/>
        <dbReference type="ChEBI" id="CHEBI:15994"/>
        <dbReference type="ChEBI" id="CHEBI:16330"/>
        <dbReference type="ChEBI" id="CHEBI:57540"/>
        <dbReference type="ChEBI" id="CHEBI:57945"/>
    </reaction>
    <physiologicalReaction direction="left-to-right" evidence="16">
        <dbReference type="Rhea" id="RHEA:41993"/>
    </physiologicalReaction>
</comment>
<dbReference type="CDD" id="cd05333">
    <property type="entry name" value="BKR_SDR_c"/>
    <property type="match status" value="1"/>
</dbReference>
<sequence length="249" mass="26169">MASGLLTGKVAFVTGAGSGIGRATCRILARDGAKVIAADRNLQAAQETAQQLGAERAAALEVDVSSTTSVQSAVVAALAMFQQAPSIVVNSAGITRDGYMLKMPEHDYDDVYSVNLKGTFLVTQQFAKAMIEQRLSDCSIVNLSSIVARLNNVGQANYAATKAGVISFTEVASKEFGKFGIRVNCILPGYIDTPMVAVVPEKIKQQVVQRCPLGRLGQPEEIAEVIAFLASQKAAYVNGAAIEVTGGLK</sequence>
<evidence type="ECO:0000256" key="8">
    <source>
        <dbReference type="ARBA" id="ARBA00023002"/>
    </source>
</evidence>
<evidence type="ECO:0000256" key="6">
    <source>
        <dbReference type="ARBA" id="ARBA00022553"/>
    </source>
</evidence>
<dbReference type="EC" id="1.1.1.239" evidence="19"/>
<dbReference type="Gene3D" id="3.40.50.720">
    <property type="entry name" value="NAD(P)-binding Rossmann-like Domain"/>
    <property type="match status" value="1"/>
</dbReference>
<evidence type="ECO:0000259" key="27">
    <source>
        <dbReference type="SMART" id="SM00822"/>
    </source>
</evidence>
<gene>
    <name evidence="28" type="ORF">AWZ03_013113</name>
</gene>
<evidence type="ECO:0000313" key="29">
    <source>
        <dbReference type="Proteomes" id="UP000295192"/>
    </source>
</evidence>
<reference evidence="28 29" key="1">
    <citation type="journal article" date="2019" name="J. Hered.">
        <title>An Improved Genome Assembly for Drosophila navojoa, the Basal Species in the mojavensis Cluster.</title>
        <authorList>
            <person name="Vanderlinde T."/>
            <person name="Dupim E.G."/>
            <person name="Nazario-Yepiz N.O."/>
            <person name="Carvalho A.B."/>
        </authorList>
    </citation>
    <scope>NUCLEOTIDE SEQUENCE [LARGE SCALE GENOMIC DNA]</scope>
    <source>
        <strain evidence="28">Navoj_Jal97</strain>
        <tissue evidence="28">Whole organism</tissue>
    </source>
</reference>
<dbReference type="STRING" id="7232.A0A484AWT5"/>
<dbReference type="PRINTS" id="PR00080">
    <property type="entry name" value="SDRFAMILY"/>
</dbReference>
<dbReference type="GO" id="GO:0047035">
    <property type="term" value="F:testosterone dehydrogenase (NAD+) activity"/>
    <property type="evidence" value="ECO:0007669"/>
    <property type="project" value="UniProtKB-EC"/>
</dbReference>
<comment type="subunit">
    <text evidence="18">Heterotetramer with CBR4; contains two molecules of HSD17B8 and CBR4.</text>
</comment>
<evidence type="ECO:0000256" key="12">
    <source>
        <dbReference type="ARBA" id="ARBA00023160"/>
    </source>
</evidence>
<feature type="domain" description="Ketoreductase" evidence="27">
    <location>
        <begin position="9"/>
        <end position="189"/>
    </location>
</feature>
<dbReference type="PRINTS" id="PR00081">
    <property type="entry name" value="GDHRDH"/>
</dbReference>
<dbReference type="GO" id="GO:0008210">
    <property type="term" value="P:estrogen metabolic process"/>
    <property type="evidence" value="ECO:0007669"/>
    <property type="project" value="UniProtKB-ARBA"/>
</dbReference>
<evidence type="ECO:0000256" key="15">
    <source>
        <dbReference type="ARBA" id="ARBA00050232"/>
    </source>
</evidence>
<dbReference type="InterPro" id="IPR036291">
    <property type="entry name" value="NAD(P)-bd_dom_sf"/>
</dbReference>
<dbReference type="SMART" id="SM00822">
    <property type="entry name" value="PKS_KR"/>
    <property type="match status" value="1"/>
</dbReference>
<dbReference type="PROSITE" id="PS00061">
    <property type="entry name" value="ADH_SHORT"/>
    <property type="match status" value="1"/>
</dbReference>
<dbReference type="FunFam" id="3.40.50.720:FF:000231">
    <property type="entry name" value="Estradiol 17-beta-dehydrogenase 8"/>
    <property type="match status" value="1"/>
</dbReference>
<dbReference type="EMBL" id="LSRL02000559">
    <property type="protein sequence ID" value="TDG40462.1"/>
    <property type="molecule type" value="Genomic_DNA"/>
</dbReference>
<dbReference type="SUPFAM" id="SSF51735">
    <property type="entry name" value="NAD(P)-binding Rossmann-fold domains"/>
    <property type="match status" value="1"/>
</dbReference>
<evidence type="ECO:0000256" key="21">
    <source>
        <dbReference type="ARBA" id="ARBA00077835"/>
    </source>
</evidence>
<evidence type="ECO:0000256" key="18">
    <source>
        <dbReference type="ARBA" id="ARBA00065174"/>
    </source>
</evidence>
<keyword evidence="11" id="KW-0496">Mitochondrion</keyword>
<evidence type="ECO:0000256" key="3">
    <source>
        <dbReference type="ARBA" id="ARBA00006484"/>
    </source>
</evidence>
<keyword evidence="9" id="KW-0520">NAD</keyword>
<dbReference type="InterPro" id="IPR020904">
    <property type="entry name" value="Sc_DH/Rdtase_CS"/>
</dbReference>
<keyword evidence="26" id="KW-0175">Coiled coil</keyword>
<comment type="caution">
    <text evidence="28">The sequence shown here is derived from an EMBL/GenBank/DDBJ whole genome shotgun (WGS) entry which is preliminary data.</text>
</comment>
<dbReference type="InterPro" id="IPR002347">
    <property type="entry name" value="SDR_fam"/>
</dbReference>
<comment type="similarity">
    <text evidence="3">Belongs to the short-chain dehydrogenases/reductases (SDR) family.</text>
</comment>
<evidence type="ECO:0000256" key="4">
    <source>
        <dbReference type="ARBA" id="ARBA00012456"/>
    </source>
</evidence>
<evidence type="ECO:0000256" key="2">
    <source>
        <dbReference type="ARBA" id="ARBA00005194"/>
    </source>
</evidence>
<evidence type="ECO:0000256" key="17">
    <source>
        <dbReference type="ARBA" id="ARBA00052680"/>
    </source>
</evidence>
<evidence type="ECO:0000256" key="19">
    <source>
        <dbReference type="ARBA" id="ARBA00066822"/>
    </source>
</evidence>
<evidence type="ECO:0000256" key="5">
    <source>
        <dbReference type="ARBA" id="ARBA00022516"/>
    </source>
</evidence>
<keyword evidence="5" id="KW-0444">Lipid biosynthesis</keyword>
<dbReference type="OrthoDB" id="1888931at2759"/>
<dbReference type="PANTHER" id="PTHR42760">
    <property type="entry name" value="SHORT-CHAIN DEHYDROGENASES/REDUCTASES FAMILY MEMBER"/>
    <property type="match status" value="1"/>
</dbReference>
<dbReference type="Proteomes" id="UP000295192">
    <property type="component" value="Unassembled WGS sequence"/>
</dbReference>